<feature type="domain" description="Immunoglobulin" evidence="2">
    <location>
        <begin position="31"/>
        <end position="137"/>
    </location>
</feature>
<protein>
    <recommendedName>
        <fullName evidence="2">Immunoglobulin domain-containing protein</fullName>
    </recommendedName>
</protein>
<dbReference type="SMART" id="SM00409">
    <property type="entry name" value="IG"/>
    <property type="match status" value="1"/>
</dbReference>
<dbReference type="InterPro" id="IPR013783">
    <property type="entry name" value="Ig-like_fold"/>
</dbReference>
<dbReference type="Gene3D" id="2.60.40.10">
    <property type="entry name" value="Immunoglobulins"/>
    <property type="match status" value="1"/>
</dbReference>
<dbReference type="GO" id="GO:0005912">
    <property type="term" value="C:adherens junction"/>
    <property type="evidence" value="ECO:0007669"/>
    <property type="project" value="TreeGrafter"/>
</dbReference>
<dbReference type="GO" id="GO:0098632">
    <property type="term" value="F:cell-cell adhesion mediator activity"/>
    <property type="evidence" value="ECO:0007669"/>
    <property type="project" value="TreeGrafter"/>
</dbReference>
<comment type="caution">
    <text evidence="3">The sequence shown here is derived from an EMBL/GenBank/DDBJ whole genome shotgun (WGS) entry which is preliminary data.</text>
</comment>
<name>A0A9Q1EYS7_SYNKA</name>
<dbReference type="PANTHER" id="PTHR44549">
    <property type="entry name" value="ENDOTHELIAL CELL-SELECTIVE ADHESION MOLECULE"/>
    <property type="match status" value="1"/>
</dbReference>
<dbReference type="AlphaFoldDB" id="A0A9Q1EYS7"/>
<organism evidence="3 4">
    <name type="scientific">Synaphobranchus kaupii</name>
    <name type="common">Kaup's arrowtooth eel</name>
    <dbReference type="NCBI Taxonomy" id="118154"/>
    <lineage>
        <taxon>Eukaryota</taxon>
        <taxon>Metazoa</taxon>
        <taxon>Chordata</taxon>
        <taxon>Craniata</taxon>
        <taxon>Vertebrata</taxon>
        <taxon>Euteleostomi</taxon>
        <taxon>Actinopterygii</taxon>
        <taxon>Neopterygii</taxon>
        <taxon>Teleostei</taxon>
        <taxon>Anguilliformes</taxon>
        <taxon>Synaphobranchidae</taxon>
        <taxon>Synaphobranchus</taxon>
    </lineage>
</organism>
<dbReference type="Pfam" id="PF07686">
    <property type="entry name" value="V-set"/>
    <property type="match status" value="1"/>
</dbReference>
<evidence type="ECO:0000313" key="3">
    <source>
        <dbReference type="EMBL" id="KAJ8347584.1"/>
    </source>
</evidence>
<dbReference type="EMBL" id="JAINUF010000010">
    <property type="protein sequence ID" value="KAJ8347584.1"/>
    <property type="molecule type" value="Genomic_DNA"/>
</dbReference>
<dbReference type="InterPro" id="IPR042757">
    <property type="entry name" value="ESAM"/>
</dbReference>
<dbReference type="GO" id="GO:0005886">
    <property type="term" value="C:plasma membrane"/>
    <property type="evidence" value="ECO:0007669"/>
    <property type="project" value="TreeGrafter"/>
</dbReference>
<keyword evidence="4" id="KW-1185">Reference proteome</keyword>
<sequence>MEIATSRKLGTLLSLMFLWIFPGDAQMVLPRKRIEVINGQMVVLQAWYAPTSDINRNTIIWNFMSNASTLIISNTAGVPSHGSPQFMKRVGFTEAMPNSNLSIFINNTRESDSGRYLCQVIIPEATALTGELTLNVKVPPSPPVCTMVGKPVLKGNVTFSCKSKAGKPVPLYRWTKTSPRVRGLLLSYAE</sequence>
<feature type="chain" id="PRO_5040293687" description="Immunoglobulin domain-containing protein" evidence="1">
    <location>
        <begin position="26"/>
        <end position="190"/>
    </location>
</feature>
<proteinExistence type="predicted"/>
<feature type="signal peptide" evidence="1">
    <location>
        <begin position="1"/>
        <end position="25"/>
    </location>
</feature>
<dbReference type="InterPro" id="IPR013106">
    <property type="entry name" value="Ig_V-set"/>
</dbReference>
<dbReference type="Proteomes" id="UP001152622">
    <property type="component" value="Chromosome 10"/>
</dbReference>
<dbReference type="PANTHER" id="PTHR44549:SF1">
    <property type="entry name" value="ENDOTHELIAL CELL-SELECTIVE ADHESION MOLECULE"/>
    <property type="match status" value="1"/>
</dbReference>
<dbReference type="SUPFAM" id="SSF48726">
    <property type="entry name" value="Immunoglobulin"/>
    <property type="match status" value="1"/>
</dbReference>
<keyword evidence="1" id="KW-0732">Signal</keyword>
<dbReference type="GO" id="GO:0007156">
    <property type="term" value="P:homophilic cell adhesion via plasma membrane adhesion molecules"/>
    <property type="evidence" value="ECO:0007669"/>
    <property type="project" value="TreeGrafter"/>
</dbReference>
<reference evidence="3" key="1">
    <citation type="journal article" date="2023" name="Science">
        <title>Genome structures resolve the early diversification of teleost fishes.</title>
        <authorList>
            <person name="Parey E."/>
            <person name="Louis A."/>
            <person name="Montfort J."/>
            <person name="Bouchez O."/>
            <person name="Roques C."/>
            <person name="Iampietro C."/>
            <person name="Lluch J."/>
            <person name="Castinel A."/>
            <person name="Donnadieu C."/>
            <person name="Desvignes T."/>
            <person name="Floi Bucao C."/>
            <person name="Jouanno E."/>
            <person name="Wen M."/>
            <person name="Mejri S."/>
            <person name="Dirks R."/>
            <person name="Jansen H."/>
            <person name="Henkel C."/>
            <person name="Chen W.J."/>
            <person name="Zahm M."/>
            <person name="Cabau C."/>
            <person name="Klopp C."/>
            <person name="Thompson A.W."/>
            <person name="Robinson-Rechavi M."/>
            <person name="Braasch I."/>
            <person name="Lecointre G."/>
            <person name="Bobe J."/>
            <person name="Postlethwait J.H."/>
            <person name="Berthelot C."/>
            <person name="Roest Crollius H."/>
            <person name="Guiguen Y."/>
        </authorList>
    </citation>
    <scope>NUCLEOTIDE SEQUENCE</scope>
    <source>
        <strain evidence="3">WJC10195</strain>
    </source>
</reference>
<gene>
    <name evidence="3" type="ORF">SKAU_G00261730</name>
</gene>
<dbReference type="InterPro" id="IPR036179">
    <property type="entry name" value="Ig-like_dom_sf"/>
</dbReference>
<evidence type="ECO:0000256" key="1">
    <source>
        <dbReference type="SAM" id="SignalP"/>
    </source>
</evidence>
<dbReference type="OrthoDB" id="10012075at2759"/>
<evidence type="ECO:0000259" key="2">
    <source>
        <dbReference type="SMART" id="SM00409"/>
    </source>
</evidence>
<evidence type="ECO:0000313" key="4">
    <source>
        <dbReference type="Proteomes" id="UP001152622"/>
    </source>
</evidence>
<accession>A0A9Q1EYS7</accession>
<dbReference type="InterPro" id="IPR003599">
    <property type="entry name" value="Ig_sub"/>
</dbReference>